<keyword evidence="6" id="KW-1015">Disulfide bond</keyword>
<protein>
    <recommendedName>
        <fullName evidence="7">Tetraspanin</fullName>
    </recommendedName>
</protein>
<evidence type="ECO:0000256" key="6">
    <source>
        <dbReference type="PIRSR" id="PIRSR002419-1"/>
    </source>
</evidence>
<evidence type="ECO:0000256" key="3">
    <source>
        <dbReference type="ARBA" id="ARBA00022692"/>
    </source>
</evidence>
<dbReference type="SUPFAM" id="SSF48652">
    <property type="entry name" value="Tetraspanin"/>
    <property type="match status" value="1"/>
</dbReference>
<dbReference type="GO" id="GO:0005886">
    <property type="term" value="C:plasma membrane"/>
    <property type="evidence" value="ECO:0007669"/>
    <property type="project" value="TreeGrafter"/>
</dbReference>
<dbReference type="PANTHER" id="PTHR19282">
    <property type="entry name" value="TETRASPANIN"/>
    <property type="match status" value="1"/>
</dbReference>
<dbReference type="PIRSF" id="PIRSF002419">
    <property type="entry name" value="Tetraspanin"/>
    <property type="match status" value="1"/>
</dbReference>
<organism evidence="8 9">
    <name type="scientific">Candidula unifasciata</name>
    <dbReference type="NCBI Taxonomy" id="100452"/>
    <lineage>
        <taxon>Eukaryota</taxon>
        <taxon>Metazoa</taxon>
        <taxon>Spiralia</taxon>
        <taxon>Lophotrochozoa</taxon>
        <taxon>Mollusca</taxon>
        <taxon>Gastropoda</taxon>
        <taxon>Heterobranchia</taxon>
        <taxon>Euthyneura</taxon>
        <taxon>Panpulmonata</taxon>
        <taxon>Eupulmonata</taxon>
        <taxon>Stylommatophora</taxon>
        <taxon>Helicina</taxon>
        <taxon>Helicoidea</taxon>
        <taxon>Geomitridae</taxon>
        <taxon>Candidula</taxon>
    </lineage>
</organism>
<keyword evidence="3 7" id="KW-0812">Transmembrane</keyword>
<comment type="caution">
    <text evidence="8">The sequence shown here is derived from an EMBL/GenBank/DDBJ whole genome shotgun (WGS) entry which is preliminary data.</text>
</comment>
<dbReference type="InterPro" id="IPR000301">
    <property type="entry name" value="Tetraspanin_animals"/>
</dbReference>
<feature type="transmembrane region" description="Helical" evidence="7">
    <location>
        <begin position="82"/>
        <end position="108"/>
    </location>
</feature>
<dbReference type="InterPro" id="IPR008952">
    <property type="entry name" value="Tetraspanin_EC2_sf"/>
</dbReference>
<keyword evidence="4 7" id="KW-1133">Transmembrane helix</keyword>
<dbReference type="PRINTS" id="PR00259">
    <property type="entry name" value="TMFOUR"/>
</dbReference>
<proteinExistence type="inferred from homology"/>
<accession>A0A8S3YWF2</accession>
<keyword evidence="5 7" id="KW-0472">Membrane</keyword>
<evidence type="ECO:0000313" key="8">
    <source>
        <dbReference type="EMBL" id="CAG5121527.1"/>
    </source>
</evidence>
<feature type="transmembrane region" description="Helical" evidence="7">
    <location>
        <begin position="48"/>
        <end position="75"/>
    </location>
</feature>
<evidence type="ECO:0000256" key="2">
    <source>
        <dbReference type="ARBA" id="ARBA00006840"/>
    </source>
</evidence>
<dbReference type="EMBL" id="CAJHNH020001108">
    <property type="protein sequence ID" value="CAG5121527.1"/>
    <property type="molecule type" value="Genomic_DNA"/>
</dbReference>
<dbReference type="PANTHER" id="PTHR19282:SF519">
    <property type="entry name" value="TETRASPANIN"/>
    <property type="match status" value="1"/>
</dbReference>
<feature type="transmembrane region" description="Helical" evidence="7">
    <location>
        <begin position="206"/>
        <end position="232"/>
    </location>
</feature>
<feature type="transmembrane region" description="Helical" evidence="7">
    <location>
        <begin position="12"/>
        <end position="36"/>
    </location>
</feature>
<dbReference type="Gene3D" id="1.10.1450.10">
    <property type="entry name" value="Tetraspanin"/>
    <property type="match status" value="1"/>
</dbReference>
<reference evidence="8" key="1">
    <citation type="submission" date="2021-04" db="EMBL/GenBank/DDBJ databases">
        <authorList>
            <consortium name="Molecular Ecology Group"/>
        </authorList>
    </citation>
    <scope>NUCLEOTIDE SEQUENCE</scope>
</reference>
<dbReference type="AlphaFoldDB" id="A0A8S3YWF2"/>
<sequence>MNESSCTNLAKCLLMFTGVCYLISAGGLSYVGIWAFSTYDHFDEIADATITLFPASIILGVSAFMCIIGILAFVAAFRSNKILLSVFFCLILLVFVGEVVASILGLVYRNQVEDVLEDDLINAVNKYNLTAYKEQMDFLQQKFACCGVHRASDWENSEYWKMNHTDTVPTSCCNVTFVTCNATLNSDTIYQEGCLDKLNSEFSQNLIYLTGTAIFLVVVQFLALLSTCILVCRTREEQQYQSLIEDIGGHLTI</sequence>
<evidence type="ECO:0000313" key="9">
    <source>
        <dbReference type="Proteomes" id="UP000678393"/>
    </source>
</evidence>
<evidence type="ECO:0000256" key="1">
    <source>
        <dbReference type="ARBA" id="ARBA00004141"/>
    </source>
</evidence>
<evidence type="ECO:0000256" key="5">
    <source>
        <dbReference type="ARBA" id="ARBA00023136"/>
    </source>
</evidence>
<dbReference type="Proteomes" id="UP000678393">
    <property type="component" value="Unassembled WGS sequence"/>
</dbReference>
<feature type="disulfide bond" evidence="6">
    <location>
        <begin position="146"/>
        <end position="172"/>
    </location>
</feature>
<comment type="subcellular location">
    <subcellularLocation>
        <location evidence="1 7">Membrane</location>
        <topology evidence="1 7">Multi-pass membrane protein</topology>
    </subcellularLocation>
</comment>
<keyword evidence="9" id="KW-1185">Reference proteome</keyword>
<evidence type="ECO:0000256" key="4">
    <source>
        <dbReference type="ARBA" id="ARBA00022989"/>
    </source>
</evidence>
<dbReference type="InterPro" id="IPR018499">
    <property type="entry name" value="Tetraspanin/Peripherin"/>
</dbReference>
<gene>
    <name evidence="8" type="ORF">CUNI_LOCUS7085</name>
</gene>
<name>A0A8S3YWF2_9EUPU</name>
<dbReference type="OrthoDB" id="9993879at2759"/>
<dbReference type="Pfam" id="PF00335">
    <property type="entry name" value="Tetraspanin"/>
    <property type="match status" value="1"/>
</dbReference>
<comment type="similarity">
    <text evidence="2 7">Belongs to the tetraspanin (TM4SF) family.</text>
</comment>
<evidence type="ECO:0000256" key="7">
    <source>
        <dbReference type="RuleBase" id="RU361218"/>
    </source>
</evidence>